<feature type="binding site" evidence="7">
    <location>
        <position position="153"/>
    </location>
    <ligand>
        <name>Zn(2+)</name>
        <dbReference type="ChEBI" id="CHEBI:29105"/>
    </ligand>
</feature>
<dbReference type="GO" id="GO:0004089">
    <property type="term" value="F:carbonate dehydratase activity"/>
    <property type="evidence" value="ECO:0007669"/>
    <property type="project" value="UniProtKB-EC"/>
</dbReference>
<dbReference type="SUPFAM" id="SSF53056">
    <property type="entry name" value="beta-carbonic anhydrase, cab"/>
    <property type="match status" value="1"/>
</dbReference>
<evidence type="ECO:0000256" key="1">
    <source>
        <dbReference type="ARBA" id="ARBA00006217"/>
    </source>
</evidence>
<feature type="binding site" evidence="7">
    <location>
        <position position="99"/>
    </location>
    <ligand>
        <name>Zn(2+)</name>
        <dbReference type="ChEBI" id="CHEBI:29105"/>
    </ligand>
</feature>
<dbReference type="InterPro" id="IPR036874">
    <property type="entry name" value="Carbonic_anhydrase_sf"/>
</dbReference>
<dbReference type="RefSeq" id="WP_171471960.1">
    <property type="nucleotide sequence ID" value="NZ_CP053452.2"/>
</dbReference>
<gene>
    <name evidence="8" type="ORF">FTUN_3915</name>
</gene>
<dbReference type="GO" id="GO:0008270">
    <property type="term" value="F:zinc ion binding"/>
    <property type="evidence" value="ECO:0007669"/>
    <property type="project" value="InterPro"/>
</dbReference>
<dbReference type="PROSITE" id="PS51318">
    <property type="entry name" value="TAT"/>
    <property type="match status" value="1"/>
</dbReference>
<evidence type="ECO:0000256" key="7">
    <source>
        <dbReference type="PIRSR" id="PIRSR601765-1"/>
    </source>
</evidence>
<feature type="binding site" evidence="7">
    <location>
        <position position="150"/>
    </location>
    <ligand>
        <name>Zn(2+)</name>
        <dbReference type="ChEBI" id="CHEBI:29105"/>
    </ligand>
</feature>
<dbReference type="PANTHER" id="PTHR11002:SF76">
    <property type="entry name" value="CARBONIC ANHYDRASE"/>
    <property type="match status" value="1"/>
</dbReference>
<proteinExistence type="inferred from homology"/>
<dbReference type="EMBL" id="CP053452">
    <property type="protein sequence ID" value="QJW96358.1"/>
    <property type="molecule type" value="Genomic_DNA"/>
</dbReference>
<dbReference type="InterPro" id="IPR001765">
    <property type="entry name" value="Carbonic_anhydrase"/>
</dbReference>
<dbReference type="EC" id="4.2.1.1" evidence="2"/>
<dbReference type="Pfam" id="PF00484">
    <property type="entry name" value="Pro_CA"/>
    <property type="match status" value="1"/>
</dbReference>
<evidence type="ECO:0000256" key="3">
    <source>
        <dbReference type="ARBA" id="ARBA00022723"/>
    </source>
</evidence>
<evidence type="ECO:0000313" key="8">
    <source>
        <dbReference type="EMBL" id="QJW96358.1"/>
    </source>
</evidence>
<feature type="binding site" evidence="7">
    <location>
        <position position="97"/>
    </location>
    <ligand>
        <name>Zn(2+)</name>
        <dbReference type="ChEBI" id="CHEBI:29105"/>
    </ligand>
</feature>
<evidence type="ECO:0000256" key="5">
    <source>
        <dbReference type="ARBA" id="ARBA00023239"/>
    </source>
</evidence>
<dbReference type="AlphaFoldDB" id="A0A6M5YQY1"/>
<reference evidence="9" key="1">
    <citation type="submission" date="2020-05" db="EMBL/GenBank/DDBJ databases">
        <title>Frigoriglobus tundricola gen. nov., sp. nov., a psychrotolerant cellulolytic planctomycete of the family Gemmataceae with two divergent copies of 16S rRNA gene.</title>
        <authorList>
            <person name="Kulichevskaya I.S."/>
            <person name="Ivanova A.A."/>
            <person name="Naumoff D.G."/>
            <person name="Beletsky A.V."/>
            <person name="Rijpstra W.I.C."/>
            <person name="Sinninghe Damste J.S."/>
            <person name="Mardanov A.V."/>
            <person name="Ravin N.V."/>
            <person name="Dedysh S.N."/>
        </authorList>
    </citation>
    <scope>NUCLEOTIDE SEQUENCE [LARGE SCALE GENOMIC DNA]</scope>
    <source>
        <strain evidence="9">PL17</strain>
    </source>
</reference>
<evidence type="ECO:0000313" key="9">
    <source>
        <dbReference type="Proteomes" id="UP000503447"/>
    </source>
</evidence>
<name>A0A6M5YQY1_9BACT</name>
<dbReference type="PANTHER" id="PTHR11002">
    <property type="entry name" value="CARBONIC ANHYDRASE"/>
    <property type="match status" value="1"/>
</dbReference>
<dbReference type="Gene3D" id="3.40.1050.10">
    <property type="entry name" value="Carbonic anhydrase"/>
    <property type="match status" value="1"/>
</dbReference>
<evidence type="ECO:0000256" key="6">
    <source>
        <dbReference type="ARBA" id="ARBA00048348"/>
    </source>
</evidence>
<dbReference type="KEGG" id="ftj:FTUN_3915"/>
<keyword evidence="5 8" id="KW-0456">Lyase</keyword>
<dbReference type="SMART" id="SM00947">
    <property type="entry name" value="Pro_CA"/>
    <property type="match status" value="1"/>
</dbReference>
<sequence>MCTQNHVHTHECGPSRRGFLTTVSGGLIGTAAAELLPAARAQEKPGPADLGPMDALDLLYAGNKRFAAGKPEAPHRDLDRLKEVAPAQKPFAAFLGCADSRVPIEIVFDQGFGDLFVTRIAGNVSTPEITGSLEFGTVVLGAKVLFVLGHTNCGAVTAAVKADEVPGQISSLFYHIRPAVRGAKGDVAAAVRENVRNQMDVLREASPVIARLVKRGQLVVGGGVYDLATGKVEPVNG</sequence>
<keyword evidence="9" id="KW-1185">Reference proteome</keyword>
<dbReference type="CDD" id="cd03378">
    <property type="entry name" value="beta_CA_cladeC"/>
    <property type="match status" value="1"/>
</dbReference>
<protein>
    <recommendedName>
        <fullName evidence="2">carbonic anhydrase</fullName>
        <ecNumber evidence="2">4.2.1.1</ecNumber>
    </recommendedName>
</protein>
<organism evidence="8 9">
    <name type="scientific">Frigoriglobus tundricola</name>
    <dbReference type="NCBI Taxonomy" id="2774151"/>
    <lineage>
        <taxon>Bacteria</taxon>
        <taxon>Pseudomonadati</taxon>
        <taxon>Planctomycetota</taxon>
        <taxon>Planctomycetia</taxon>
        <taxon>Gemmatales</taxon>
        <taxon>Gemmataceae</taxon>
        <taxon>Frigoriglobus</taxon>
    </lineage>
</organism>
<keyword evidence="3 7" id="KW-0479">Metal-binding</keyword>
<dbReference type="Proteomes" id="UP000503447">
    <property type="component" value="Chromosome"/>
</dbReference>
<comment type="similarity">
    <text evidence="1">Belongs to the beta-class carbonic anhydrase family.</text>
</comment>
<comment type="catalytic activity">
    <reaction evidence="6">
        <text>hydrogencarbonate + H(+) = CO2 + H2O</text>
        <dbReference type="Rhea" id="RHEA:10748"/>
        <dbReference type="ChEBI" id="CHEBI:15377"/>
        <dbReference type="ChEBI" id="CHEBI:15378"/>
        <dbReference type="ChEBI" id="CHEBI:16526"/>
        <dbReference type="ChEBI" id="CHEBI:17544"/>
        <dbReference type="EC" id="4.2.1.1"/>
    </reaction>
</comment>
<dbReference type="InterPro" id="IPR006311">
    <property type="entry name" value="TAT_signal"/>
</dbReference>
<accession>A0A6M5YQY1</accession>
<evidence type="ECO:0000256" key="4">
    <source>
        <dbReference type="ARBA" id="ARBA00022833"/>
    </source>
</evidence>
<comment type="cofactor">
    <cofactor evidence="7">
        <name>Zn(2+)</name>
        <dbReference type="ChEBI" id="CHEBI:29105"/>
    </cofactor>
    <text evidence="7">Binds 1 zinc ion per subunit.</text>
</comment>
<evidence type="ECO:0000256" key="2">
    <source>
        <dbReference type="ARBA" id="ARBA00012925"/>
    </source>
</evidence>
<keyword evidence="4 7" id="KW-0862">Zinc</keyword>